<dbReference type="Proteomes" id="UP001177021">
    <property type="component" value="Unassembled WGS sequence"/>
</dbReference>
<evidence type="ECO:0000313" key="1">
    <source>
        <dbReference type="EMBL" id="CAJ2669447.1"/>
    </source>
</evidence>
<protein>
    <submittedName>
        <fullName evidence="1">Uncharacterized protein</fullName>
    </submittedName>
</protein>
<name>A0ACB0LLX7_TRIPR</name>
<comment type="caution">
    <text evidence="1">The sequence shown here is derived from an EMBL/GenBank/DDBJ whole genome shotgun (WGS) entry which is preliminary data.</text>
</comment>
<sequence>MNTILSIALRPHHRFFSKLNNQILQPNLSSDLITLGGFLRSSKHIRHDTIAFGRMVPVLSRLIDHYKTPQSILSELQSIGSINLSTININPNPFIHLLRIFSRSGNHIMVIETCNHMIEFHGFVIEKKTFASNLLMESLFKTSQHKIAFYVFQQTKNPNFLTFNIALYHLSNVNDIVNVSYVLRHMLSLSYCPNHNTFSAVLNSFCRMNAIRQVYQILGLMVGLGVELSVNVWTVLISKFCKLRRPDVAIGLFYKMIRTGCSPNVFTYTALIKALMESNMVIHALRLLSYMCSDGLDLDLVLHNVLIDCFSKAGMYEDAFLAFDGLTKQINIKPDLCTYTSLLPTTWRFERFDLVHKIEDCRLIGCDLVFCNALITSYIKAGHPGRAVKFYKRMIDEGFKPDKHSFAGLLSALCAQRRIDKAIMEYRGVARTADAHIHTVIVDGLIQAGQYLKAAIVFRSAADKKYPLDSVAYAVGIRAHLRSGKTLEANTLFDQMKNNGLEPNVQTFNMMLFSSFKVKDRQMVKQLLEEMIDSRIELSDRNFFNMYKFRCCLDLLPYIRDLGLLSAKALDALSHDESVKENYEHCAEVDIECNLVLDSSSSEDMSDVAVSVC</sequence>
<proteinExistence type="predicted"/>
<dbReference type="EMBL" id="CASHSV030000615">
    <property type="protein sequence ID" value="CAJ2669447.1"/>
    <property type="molecule type" value="Genomic_DNA"/>
</dbReference>
<keyword evidence="2" id="KW-1185">Reference proteome</keyword>
<reference evidence="1" key="1">
    <citation type="submission" date="2023-10" db="EMBL/GenBank/DDBJ databases">
        <authorList>
            <person name="Rodriguez Cubillos JULIANA M."/>
            <person name="De Vega J."/>
        </authorList>
    </citation>
    <scope>NUCLEOTIDE SEQUENCE</scope>
</reference>
<organism evidence="1 2">
    <name type="scientific">Trifolium pratense</name>
    <name type="common">Red clover</name>
    <dbReference type="NCBI Taxonomy" id="57577"/>
    <lineage>
        <taxon>Eukaryota</taxon>
        <taxon>Viridiplantae</taxon>
        <taxon>Streptophyta</taxon>
        <taxon>Embryophyta</taxon>
        <taxon>Tracheophyta</taxon>
        <taxon>Spermatophyta</taxon>
        <taxon>Magnoliopsida</taxon>
        <taxon>eudicotyledons</taxon>
        <taxon>Gunneridae</taxon>
        <taxon>Pentapetalae</taxon>
        <taxon>rosids</taxon>
        <taxon>fabids</taxon>
        <taxon>Fabales</taxon>
        <taxon>Fabaceae</taxon>
        <taxon>Papilionoideae</taxon>
        <taxon>50 kb inversion clade</taxon>
        <taxon>NPAAA clade</taxon>
        <taxon>Hologalegina</taxon>
        <taxon>IRL clade</taxon>
        <taxon>Trifolieae</taxon>
        <taxon>Trifolium</taxon>
    </lineage>
</organism>
<evidence type="ECO:0000313" key="2">
    <source>
        <dbReference type="Proteomes" id="UP001177021"/>
    </source>
</evidence>
<accession>A0ACB0LLX7</accession>
<gene>
    <name evidence="1" type="ORF">MILVUS5_LOCUS33651</name>
</gene>